<keyword evidence="4" id="KW-0186">Copper</keyword>
<organism evidence="13 14">
    <name type="scientific">Dreissena polymorpha</name>
    <name type="common">Zebra mussel</name>
    <name type="synonym">Mytilus polymorpha</name>
    <dbReference type="NCBI Taxonomy" id="45954"/>
    <lineage>
        <taxon>Eukaryota</taxon>
        <taxon>Metazoa</taxon>
        <taxon>Spiralia</taxon>
        <taxon>Lophotrochozoa</taxon>
        <taxon>Mollusca</taxon>
        <taxon>Bivalvia</taxon>
        <taxon>Autobranchia</taxon>
        <taxon>Heteroconchia</taxon>
        <taxon>Euheterodonta</taxon>
        <taxon>Imparidentia</taxon>
        <taxon>Neoheterodontei</taxon>
        <taxon>Myida</taxon>
        <taxon>Dreissenoidea</taxon>
        <taxon>Dreissenidae</taxon>
        <taxon>Dreissena</taxon>
    </lineage>
</organism>
<keyword evidence="5" id="KW-0406">Ion transport</keyword>
<reference evidence="13" key="2">
    <citation type="submission" date="2020-11" db="EMBL/GenBank/DDBJ databases">
        <authorList>
            <person name="McCartney M.A."/>
            <person name="Auch B."/>
            <person name="Kono T."/>
            <person name="Mallez S."/>
            <person name="Becker A."/>
            <person name="Gohl D.M."/>
            <person name="Silverstein K.A.T."/>
            <person name="Koren S."/>
            <person name="Bechman K.B."/>
            <person name="Herman A."/>
            <person name="Abrahante J.E."/>
            <person name="Garbe J."/>
        </authorList>
    </citation>
    <scope>NUCLEOTIDE SEQUENCE</scope>
    <source>
        <strain evidence="13">Duluth1</strain>
        <tissue evidence="13">Whole animal</tissue>
    </source>
</reference>
<dbReference type="SUPFAM" id="SSF55008">
    <property type="entry name" value="HMA, heavy metal-associated domain"/>
    <property type="match status" value="1"/>
</dbReference>
<evidence type="ECO:0000256" key="8">
    <source>
        <dbReference type="ARBA" id="ARBA00038171"/>
    </source>
</evidence>
<evidence type="ECO:0000313" key="14">
    <source>
        <dbReference type="Proteomes" id="UP000828390"/>
    </source>
</evidence>
<dbReference type="InterPro" id="IPR036163">
    <property type="entry name" value="HMA_dom_sf"/>
</dbReference>
<evidence type="ECO:0000256" key="5">
    <source>
        <dbReference type="ARBA" id="ARBA00023065"/>
    </source>
</evidence>
<evidence type="ECO:0000256" key="1">
    <source>
        <dbReference type="ARBA" id="ARBA00022448"/>
    </source>
</evidence>
<evidence type="ECO:0000256" key="7">
    <source>
        <dbReference type="ARBA" id="ARBA00037651"/>
    </source>
</evidence>
<accession>A0A9D4KM87</accession>
<dbReference type="FunFam" id="3.30.70.100:FF:000008">
    <property type="entry name" value="Copper transport protein ATOX1"/>
    <property type="match status" value="1"/>
</dbReference>
<evidence type="ECO:0000256" key="6">
    <source>
        <dbReference type="ARBA" id="ARBA00023186"/>
    </source>
</evidence>
<sequence>MPAQTYEFKMEMTCEGCSGAAKRVLGKLGEKVSNIDADISSQKVTVTSELSADELLETLKKTGKTVSYIGVKN</sequence>
<comment type="subunit">
    <text evidence="11">Homodimer. Interacts with ATP7B. Interacts with ATP7A. Interacts (via dimer form) with SLC31A1 (via C-terminal domain); this interaction improves ATOX1 stability and controls intracellular Cu(I) levels.</text>
</comment>
<evidence type="ECO:0000256" key="11">
    <source>
        <dbReference type="ARBA" id="ARBA00046351"/>
    </source>
</evidence>
<dbReference type="InterPro" id="IPR051881">
    <property type="entry name" value="Copper_transport_ATOX1-like"/>
</dbReference>
<dbReference type="GO" id="GO:0016531">
    <property type="term" value="F:copper chaperone activity"/>
    <property type="evidence" value="ECO:0007669"/>
    <property type="project" value="TreeGrafter"/>
</dbReference>
<keyword evidence="6" id="KW-0143">Chaperone</keyword>
<evidence type="ECO:0000256" key="10">
    <source>
        <dbReference type="ARBA" id="ARBA00043201"/>
    </source>
</evidence>
<evidence type="ECO:0000256" key="9">
    <source>
        <dbReference type="ARBA" id="ARBA00040962"/>
    </source>
</evidence>
<dbReference type="InterPro" id="IPR006121">
    <property type="entry name" value="HMA_dom"/>
</dbReference>
<keyword evidence="2" id="KW-0479">Metal-binding</keyword>
<dbReference type="Proteomes" id="UP000828390">
    <property type="component" value="Unassembled WGS sequence"/>
</dbReference>
<dbReference type="PANTHER" id="PTHR46365:SF1">
    <property type="entry name" value="COPPER TRANSPORT PROTEIN ATOX1"/>
    <property type="match status" value="1"/>
</dbReference>
<dbReference type="Gene3D" id="3.30.70.100">
    <property type="match status" value="1"/>
</dbReference>
<gene>
    <name evidence="13" type="ORF">DPMN_115649</name>
</gene>
<dbReference type="GO" id="GO:0005829">
    <property type="term" value="C:cytosol"/>
    <property type="evidence" value="ECO:0007669"/>
    <property type="project" value="TreeGrafter"/>
</dbReference>
<dbReference type="GO" id="GO:0006825">
    <property type="term" value="P:copper ion transport"/>
    <property type="evidence" value="ECO:0007669"/>
    <property type="project" value="UniProtKB-KW"/>
</dbReference>
<keyword evidence="14" id="KW-1185">Reference proteome</keyword>
<name>A0A9D4KM87_DREPO</name>
<dbReference type="AlphaFoldDB" id="A0A9D4KM87"/>
<evidence type="ECO:0000313" key="13">
    <source>
        <dbReference type="EMBL" id="KAH3842155.1"/>
    </source>
</evidence>
<evidence type="ECO:0000256" key="2">
    <source>
        <dbReference type="ARBA" id="ARBA00022723"/>
    </source>
</evidence>
<dbReference type="EMBL" id="JAIWYP010000004">
    <property type="protein sequence ID" value="KAH3842155.1"/>
    <property type="molecule type" value="Genomic_DNA"/>
</dbReference>
<keyword evidence="1" id="KW-0813">Transport</keyword>
<dbReference type="PANTHER" id="PTHR46365">
    <property type="entry name" value="COPPER TRANSPORT PROTEIN ATOX1"/>
    <property type="match status" value="1"/>
</dbReference>
<evidence type="ECO:0000259" key="12">
    <source>
        <dbReference type="PROSITE" id="PS50846"/>
    </source>
</evidence>
<protein>
    <recommendedName>
        <fullName evidence="9">Copper transport protein ATOX1</fullName>
    </recommendedName>
    <alternativeName>
        <fullName evidence="10">Metal transport protein ATX1</fullName>
    </alternativeName>
</protein>
<reference evidence="13" key="1">
    <citation type="journal article" date="2019" name="bioRxiv">
        <title>The Genome of the Zebra Mussel, Dreissena polymorpha: A Resource for Invasive Species Research.</title>
        <authorList>
            <person name="McCartney M.A."/>
            <person name="Auch B."/>
            <person name="Kono T."/>
            <person name="Mallez S."/>
            <person name="Zhang Y."/>
            <person name="Obille A."/>
            <person name="Becker A."/>
            <person name="Abrahante J.E."/>
            <person name="Garbe J."/>
            <person name="Badalamenti J.P."/>
            <person name="Herman A."/>
            <person name="Mangelson H."/>
            <person name="Liachko I."/>
            <person name="Sullivan S."/>
            <person name="Sone E.D."/>
            <person name="Koren S."/>
            <person name="Silverstein K.A.T."/>
            <person name="Beckman K.B."/>
            <person name="Gohl D.M."/>
        </authorList>
    </citation>
    <scope>NUCLEOTIDE SEQUENCE</scope>
    <source>
        <strain evidence="13">Duluth1</strain>
        <tissue evidence="13">Whole animal</tissue>
    </source>
</reference>
<dbReference type="GO" id="GO:0046872">
    <property type="term" value="F:metal ion binding"/>
    <property type="evidence" value="ECO:0007669"/>
    <property type="project" value="UniProtKB-KW"/>
</dbReference>
<proteinExistence type="inferred from homology"/>
<comment type="caution">
    <text evidence="13">The sequence shown here is derived from an EMBL/GenBank/DDBJ whole genome shotgun (WGS) entry which is preliminary data.</text>
</comment>
<evidence type="ECO:0000256" key="4">
    <source>
        <dbReference type="ARBA" id="ARBA00023008"/>
    </source>
</evidence>
<dbReference type="PROSITE" id="PS50846">
    <property type="entry name" value="HMA_2"/>
    <property type="match status" value="1"/>
</dbReference>
<dbReference type="CDD" id="cd00371">
    <property type="entry name" value="HMA"/>
    <property type="match status" value="1"/>
</dbReference>
<feature type="domain" description="HMA" evidence="12">
    <location>
        <begin position="3"/>
        <end position="67"/>
    </location>
</feature>
<dbReference type="Pfam" id="PF00403">
    <property type="entry name" value="HMA"/>
    <property type="match status" value="1"/>
</dbReference>
<keyword evidence="3" id="KW-0187">Copper transport</keyword>
<comment type="function">
    <text evidence="7">Binds and deliver cytosolic copper to the copper ATPase proteins. May be important in cellular antioxidant defense.</text>
</comment>
<comment type="similarity">
    <text evidence="8">Belongs to the ATX1 family.</text>
</comment>
<evidence type="ECO:0000256" key="3">
    <source>
        <dbReference type="ARBA" id="ARBA00022796"/>
    </source>
</evidence>